<dbReference type="EMBL" id="JAINDJ010000002">
    <property type="protein sequence ID" value="KAG9458385.1"/>
    <property type="molecule type" value="Genomic_DNA"/>
</dbReference>
<dbReference type="AlphaFoldDB" id="A0AAV7FB11"/>
<evidence type="ECO:0000313" key="1">
    <source>
        <dbReference type="EMBL" id="KAG9458385.1"/>
    </source>
</evidence>
<keyword evidence="2" id="KW-1185">Reference proteome</keyword>
<accession>A0AAV7FB11</accession>
<protein>
    <submittedName>
        <fullName evidence="1">Uncharacterized protein</fullName>
    </submittedName>
</protein>
<sequence>MVKEWETNDELRVETKLERERERWIRYGTTRGQEEKDHDWNGIDATSVGVNHMVGWSEEASENWNPEAGTCRSIFVAASICRAFEPVGTPPDPRPEIGEDDQGPGILTRLRRISSSDCEIARIFCKFWIYS</sequence>
<reference evidence="1 2" key="1">
    <citation type="submission" date="2021-07" db="EMBL/GenBank/DDBJ databases">
        <title>The Aristolochia fimbriata genome: insights into angiosperm evolution, floral development and chemical biosynthesis.</title>
        <authorList>
            <person name="Jiao Y."/>
        </authorList>
    </citation>
    <scope>NUCLEOTIDE SEQUENCE [LARGE SCALE GENOMIC DNA]</scope>
    <source>
        <strain evidence="1">IBCAS-2021</strain>
        <tissue evidence="1">Leaf</tissue>
    </source>
</reference>
<evidence type="ECO:0000313" key="2">
    <source>
        <dbReference type="Proteomes" id="UP000825729"/>
    </source>
</evidence>
<organism evidence="1 2">
    <name type="scientific">Aristolochia fimbriata</name>
    <name type="common">White veined hardy Dutchman's pipe vine</name>
    <dbReference type="NCBI Taxonomy" id="158543"/>
    <lineage>
        <taxon>Eukaryota</taxon>
        <taxon>Viridiplantae</taxon>
        <taxon>Streptophyta</taxon>
        <taxon>Embryophyta</taxon>
        <taxon>Tracheophyta</taxon>
        <taxon>Spermatophyta</taxon>
        <taxon>Magnoliopsida</taxon>
        <taxon>Magnoliidae</taxon>
        <taxon>Piperales</taxon>
        <taxon>Aristolochiaceae</taxon>
        <taxon>Aristolochia</taxon>
    </lineage>
</organism>
<name>A0AAV7FB11_ARIFI</name>
<dbReference type="Proteomes" id="UP000825729">
    <property type="component" value="Unassembled WGS sequence"/>
</dbReference>
<gene>
    <name evidence="1" type="ORF">H6P81_002893</name>
</gene>
<proteinExistence type="predicted"/>
<comment type="caution">
    <text evidence="1">The sequence shown here is derived from an EMBL/GenBank/DDBJ whole genome shotgun (WGS) entry which is preliminary data.</text>
</comment>